<proteinExistence type="predicted"/>
<dbReference type="SUPFAM" id="SSF57535">
    <property type="entry name" value="Complement control module/SCR domain"/>
    <property type="match status" value="1"/>
</dbReference>
<dbReference type="PROSITE" id="PS01187">
    <property type="entry name" value="EGF_CA"/>
    <property type="match status" value="2"/>
</dbReference>
<evidence type="ECO:0000313" key="13">
    <source>
        <dbReference type="Proteomes" id="UP000008144"/>
    </source>
</evidence>
<evidence type="ECO:0000313" key="12">
    <source>
        <dbReference type="Ensembl" id="ENSCINP00000034112.1"/>
    </source>
</evidence>
<dbReference type="Pfam" id="PF14670">
    <property type="entry name" value="FXa_inhibition"/>
    <property type="match status" value="2"/>
</dbReference>
<keyword evidence="7" id="KW-0325">Glycoprotein</keyword>
<dbReference type="Gene3D" id="2.10.25.10">
    <property type="entry name" value="Laminin"/>
    <property type="match status" value="6"/>
</dbReference>
<evidence type="ECO:0000259" key="10">
    <source>
        <dbReference type="PROSITE" id="PS50026"/>
    </source>
</evidence>
<dbReference type="FunFam" id="2.10.25.10:FF:000240">
    <property type="entry name" value="Vitamin K-dependent protein S"/>
    <property type="match status" value="1"/>
</dbReference>
<evidence type="ECO:0000256" key="4">
    <source>
        <dbReference type="ARBA" id="ARBA00022729"/>
    </source>
</evidence>
<dbReference type="Ensembl" id="ENSCINT00000031423.1">
    <property type="protein sequence ID" value="ENSCINP00000034112.1"/>
    <property type="gene ID" value="ENSCING00000021959.1"/>
</dbReference>
<dbReference type="InterPro" id="IPR018097">
    <property type="entry name" value="EGF_Ca-bd_CS"/>
</dbReference>
<evidence type="ECO:0000256" key="5">
    <source>
        <dbReference type="ARBA" id="ARBA00022737"/>
    </source>
</evidence>
<accession>H2XWS8</accession>
<dbReference type="GO" id="GO:0005509">
    <property type="term" value="F:calcium ion binding"/>
    <property type="evidence" value="ECO:0007669"/>
    <property type="project" value="InterPro"/>
</dbReference>
<dbReference type="InterPro" id="IPR035976">
    <property type="entry name" value="Sushi/SCR/CCP_sf"/>
</dbReference>
<keyword evidence="5" id="KW-0677">Repeat</keyword>
<evidence type="ECO:0000256" key="9">
    <source>
        <dbReference type="PROSITE-ProRule" id="PRU00302"/>
    </source>
</evidence>
<dbReference type="InterPro" id="IPR049883">
    <property type="entry name" value="NOTCH1_EGF-like"/>
</dbReference>
<reference evidence="13" key="1">
    <citation type="journal article" date="2002" name="Science">
        <title>The draft genome of Ciona intestinalis: insights into chordate and vertebrate origins.</title>
        <authorList>
            <person name="Dehal P."/>
            <person name="Satou Y."/>
            <person name="Campbell R.K."/>
            <person name="Chapman J."/>
            <person name="Degnan B."/>
            <person name="De Tomaso A."/>
            <person name="Davidson B."/>
            <person name="Di Gregorio A."/>
            <person name="Gelpke M."/>
            <person name="Goodstein D.M."/>
            <person name="Harafuji N."/>
            <person name="Hastings K.E."/>
            <person name="Ho I."/>
            <person name="Hotta K."/>
            <person name="Huang W."/>
            <person name="Kawashima T."/>
            <person name="Lemaire P."/>
            <person name="Martinez D."/>
            <person name="Meinertzhagen I.A."/>
            <person name="Necula S."/>
            <person name="Nonaka M."/>
            <person name="Putnam N."/>
            <person name="Rash S."/>
            <person name="Saiga H."/>
            <person name="Satake M."/>
            <person name="Terry A."/>
            <person name="Yamada L."/>
            <person name="Wang H.G."/>
            <person name="Awazu S."/>
            <person name="Azumi K."/>
            <person name="Boore J."/>
            <person name="Branno M."/>
            <person name="Chin-Bow S."/>
            <person name="DeSantis R."/>
            <person name="Doyle S."/>
            <person name="Francino P."/>
            <person name="Keys D.N."/>
            <person name="Haga S."/>
            <person name="Hayashi H."/>
            <person name="Hino K."/>
            <person name="Imai K.S."/>
            <person name="Inaba K."/>
            <person name="Kano S."/>
            <person name="Kobayashi K."/>
            <person name="Kobayashi M."/>
            <person name="Lee B.I."/>
            <person name="Makabe K.W."/>
            <person name="Manohar C."/>
            <person name="Matassi G."/>
            <person name="Medina M."/>
            <person name="Mochizuki Y."/>
            <person name="Mount S."/>
            <person name="Morishita T."/>
            <person name="Miura S."/>
            <person name="Nakayama A."/>
            <person name="Nishizaka S."/>
            <person name="Nomoto H."/>
            <person name="Ohta F."/>
            <person name="Oishi K."/>
            <person name="Rigoutsos I."/>
            <person name="Sano M."/>
            <person name="Sasaki A."/>
            <person name="Sasakura Y."/>
            <person name="Shoguchi E."/>
            <person name="Shin-i T."/>
            <person name="Spagnuolo A."/>
            <person name="Stainier D."/>
            <person name="Suzuki M.M."/>
            <person name="Tassy O."/>
            <person name="Takatori N."/>
            <person name="Tokuoka M."/>
            <person name="Yagi K."/>
            <person name="Yoshizaki F."/>
            <person name="Wada S."/>
            <person name="Zhang C."/>
            <person name="Hyatt P.D."/>
            <person name="Larimer F."/>
            <person name="Detter C."/>
            <person name="Doggett N."/>
            <person name="Glavina T."/>
            <person name="Hawkins T."/>
            <person name="Richardson P."/>
            <person name="Lucas S."/>
            <person name="Kohara Y."/>
            <person name="Levine M."/>
            <person name="Satoh N."/>
            <person name="Rokhsar D.S."/>
        </authorList>
    </citation>
    <scope>NUCLEOTIDE SEQUENCE [LARGE SCALE GENOMIC DNA]</scope>
</reference>
<dbReference type="GO" id="GO:0005576">
    <property type="term" value="C:extracellular region"/>
    <property type="evidence" value="ECO:0007669"/>
    <property type="project" value="UniProtKB-SubCell"/>
</dbReference>
<protein>
    <submittedName>
        <fullName evidence="12">Uncharacterized protein</fullName>
    </submittedName>
</protein>
<reference evidence="12" key="2">
    <citation type="journal article" date="2008" name="Genome Biol.">
        <title>Improved genome assembly and evidence-based global gene model set for the chordate Ciona intestinalis: new insight into intron and operon populations.</title>
        <authorList>
            <person name="Satou Y."/>
            <person name="Mineta K."/>
            <person name="Ogasawara M."/>
            <person name="Sasakura Y."/>
            <person name="Shoguchi E."/>
            <person name="Ueno K."/>
            <person name="Yamada L."/>
            <person name="Matsumoto J."/>
            <person name="Wasserscheid J."/>
            <person name="Dewar K."/>
            <person name="Wiley G.B."/>
            <person name="Macmil S.L."/>
            <person name="Roe B.A."/>
            <person name="Zeller R.W."/>
            <person name="Hastings K.E."/>
            <person name="Lemaire P."/>
            <person name="Lindquist E."/>
            <person name="Endo T."/>
            <person name="Hotta K."/>
            <person name="Inaba K."/>
        </authorList>
    </citation>
    <scope>NUCLEOTIDE SEQUENCE [LARGE SCALE GENOMIC DNA]</scope>
    <source>
        <strain evidence="12">wild type</strain>
    </source>
</reference>
<dbReference type="GeneTree" id="ENSGT00940000164218"/>
<keyword evidence="6" id="KW-1015">Disulfide bond</keyword>
<dbReference type="HOGENOM" id="CLU_644871_0_0_1"/>
<organism evidence="12 13">
    <name type="scientific">Ciona intestinalis</name>
    <name type="common">Transparent sea squirt</name>
    <name type="synonym">Ascidia intestinalis</name>
    <dbReference type="NCBI Taxonomy" id="7719"/>
    <lineage>
        <taxon>Eukaryota</taxon>
        <taxon>Metazoa</taxon>
        <taxon>Chordata</taxon>
        <taxon>Tunicata</taxon>
        <taxon>Ascidiacea</taxon>
        <taxon>Phlebobranchia</taxon>
        <taxon>Cionidae</taxon>
        <taxon>Ciona</taxon>
    </lineage>
</organism>
<evidence type="ECO:0000256" key="6">
    <source>
        <dbReference type="ARBA" id="ARBA00023157"/>
    </source>
</evidence>
<dbReference type="STRING" id="7719.ENSCINP00000034112"/>
<comment type="caution">
    <text evidence="8">Lacks conserved residue(s) required for the propagation of feature annotation.</text>
</comment>
<keyword evidence="9" id="KW-0768">Sushi</keyword>
<dbReference type="PROSITE" id="PS01186">
    <property type="entry name" value="EGF_2"/>
    <property type="match status" value="2"/>
</dbReference>
<feature type="domain" description="Sushi" evidence="11">
    <location>
        <begin position="9"/>
        <end position="60"/>
    </location>
</feature>
<feature type="domain" description="EGF-like" evidence="10">
    <location>
        <begin position="314"/>
        <end position="350"/>
    </location>
</feature>
<evidence type="ECO:0000256" key="1">
    <source>
        <dbReference type="ARBA" id="ARBA00004613"/>
    </source>
</evidence>
<dbReference type="Proteomes" id="UP000008144">
    <property type="component" value="Chromosome 10"/>
</dbReference>
<dbReference type="PROSITE" id="PS50923">
    <property type="entry name" value="SUSHI"/>
    <property type="match status" value="1"/>
</dbReference>
<keyword evidence="2" id="KW-0964">Secreted</keyword>
<dbReference type="InParanoid" id="H2XWS8"/>
<dbReference type="PANTHER" id="PTHR47333:SF5">
    <property type="entry name" value="FIBRILLIN-3"/>
    <property type="match status" value="1"/>
</dbReference>
<dbReference type="InterPro" id="IPR009030">
    <property type="entry name" value="Growth_fac_rcpt_cys_sf"/>
</dbReference>
<reference evidence="12" key="3">
    <citation type="submission" date="2025-08" db="UniProtKB">
        <authorList>
            <consortium name="Ensembl"/>
        </authorList>
    </citation>
    <scope>IDENTIFICATION</scope>
</reference>
<dbReference type="OMA" id="CLNGFSM"/>
<reference evidence="12" key="4">
    <citation type="submission" date="2025-09" db="UniProtKB">
        <authorList>
            <consortium name="Ensembl"/>
        </authorList>
    </citation>
    <scope>IDENTIFICATION</scope>
</reference>
<dbReference type="InterPro" id="IPR001881">
    <property type="entry name" value="EGF-like_Ca-bd_dom"/>
</dbReference>
<dbReference type="PROSITE" id="PS00010">
    <property type="entry name" value="ASX_HYDROXYL"/>
    <property type="match status" value="3"/>
</dbReference>
<dbReference type="AlphaFoldDB" id="H2XWS8"/>
<evidence type="ECO:0000256" key="8">
    <source>
        <dbReference type="PROSITE-ProRule" id="PRU00076"/>
    </source>
</evidence>
<dbReference type="CDD" id="cd00033">
    <property type="entry name" value="CCP"/>
    <property type="match status" value="1"/>
</dbReference>
<dbReference type="InterPro" id="IPR000152">
    <property type="entry name" value="EGF-type_Asp/Asn_hydroxyl_site"/>
</dbReference>
<dbReference type="InterPro" id="IPR000742">
    <property type="entry name" value="EGF"/>
</dbReference>
<dbReference type="InterPro" id="IPR052080">
    <property type="entry name" value="vWF_C/EGF_Fibrillin"/>
</dbReference>
<dbReference type="SMART" id="SM00179">
    <property type="entry name" value="EGF_CA"/>
    <property type="match status" value="6"/>
</dbReference>
<evidence type="ECO:0000256" key="3">
    <source>
        <dbReference type="ARBA" id="ARBA00022536"/>
    </source>
</evidence>
<dbReference type="PANTHER" id="PTHR47333">
    <property type="entry name" value="VON WILLEBRAND FACTOR C AND EGF DOMAIN-CONTAINING PROTEIN"/>
    <property type="match status" value="1"/>
</dbReference>
<dbReference type="PROSITE" id="PS50026">
    <property type="entry name" value="EGF_3"/>
    <property type="match status" value="1"/>
</dbReference>
<dbReference type="Pfam" id="PF07645">
    <property type="entry name" value="EGF_CA"/>
    <property type="match status" value="4"/>
</dbReference>
<evidence type="ECO:0000259" key="11">
    <source>
        <dbReference type="PROSITE" id="PS50923"/>
    </source>
</evidence>
<sequence>MRIAGGYLTTHPLPPDYSDDQYVYYIQYHCLSGLSLVGGDNISYCQSNGQWSGRTPKCAVLQKCDQGFVQGDDGACTDANECNYNNGGCSHICHNFIGGFYCSCQRGYQLQQDQSCMDINECEVFNQACMFDCVNIEGSFYCQCISGFISHDNITCADIDECAMNQHECMDTCVNTVGSYLCECFEGRQLQVDGITCLDDGNDIDTNNIQNTIVTETIAECDGRSYINVQTNTCIPCPTNSVILEGSEAIGIADCVCQPGYHGNPELLLPCSDFNECSDGNYGCSHLCVNTDGGAHCDCPTGYELDTDGRLCTDTNECKESDVCENGVCSNTRGSYECICYHGYMAQTDHSSCIDINECEIENGGCSDICKNYQGGFRCACPGSARLLSNGKSCQAVSHVCSPLMDPEHGHVLPARLCQGDYPITI</sequence>
<dbReference type="Pfam" id="PF00084">
    <property type="entry name" value="Sushi"/>
    <property type="match status" value="1"/>
</dbReference>
<dbReference type="SMART" id="SM00181">
    <property type="entry name" value="EGF"/>
    <property type="match status" value="7"/>
</dbReference>
<keyword evidence="3 8" id="KW-0245">EGF-like domain</keyword>
<keyword evidence="13" id="KW-1185">Reference proteome</keyword>
<evidence type="ECO:0000256" key="2">
    <source>
        <dbReference type="ARBA" id="ARBA00022525"/>
    </source>
</evidence>
<dbReference type="Gene3D" id="2.10.70.10">
    <property type="entry name" value="Complement Module, domain 1"/>
    <property type="match status" value="1"/>
</dbReference>
<comment type="subcellular location">
    <subcellularLocation>
        <location evidence="1">Secreted</location>
    </subcellularLocation>
</comment>
<evidence type="ECO:0000256" key="7">
    <source>
        <dbReference type="ARBA" id="ARBA00023180"/>
    </source>
</evidence>
<keyword evidence="4" id="KW-0732">Signal</keyword>
<dbReference type="FunFam" id="2.10.25.10:FF:000005">
    <property type="entry name" value="Fibrillin 2"/>
    <property type="match status" value="2"/>
</dbReference>
<dbReference type="InterPro" id="IPR000436">
    <property type="entry name" value="Sushi_SCR_CCP_dom"/>
</dbReference>
<dbReference type="SUPFAM" id="SSF57184">
    <property type="entry name" value="Growth factor receptor domain"/>
    <property type="match status" value="2"/>
</dbReference>
<name>H2XWS8_CIOIN</name>
<dbReference type="CDD" id="cd00054">
    <property type="entry name" value="EGF_CA"/>
    <property type="match status" value="1"/>
</dbReference>
<dbReference type="EMBL" id="EAAA01000516">
    <property type="status" value="NOT_ANNOTATED_CDS"/>
    <property type="molecule type" value="Genomic_DNA"/>
</dbReference>